<dbReference type="Proteomes" id="UP000053766">
    <property type="component" value="Unassembled WGS sequence"/>
</dbReference>
<evidence type="ECO:0000313" key="3">
    <source>
        <dbReference type="Proteomes" id="UP000053766"/>
    </source>
</evidence>
<feature type="region of interest" description="Disordered" evidence="1">
    <location>
        <begin position="100"/>
        <end position="128"/>
    </location>
</feature>
<feature type="region of interest" description="Disordered" evidence="1">
    <location>
        <begin position="29"/>
        <end position="61"/>
    </location>
</feature>
<proteinExistence type="predicted"/>
<evidence type="ECO:0000256" key="1">
    <source>
        <dbReference type="SAM" id="MobiDB-lite"/>
    </source>
</evidence>
<gene>
    <name evidence="2" type="ORF">DICVIV_06049</name>
</gene>
<dbReference type="EMBL" id="KN716290">
    <property type="protein sequence ID" value="KJH47854.1"/>
    <property type="molecule type" value="Genomic_DNA"/>
</dbReference>
<name>A0A0D8XVP8_DICVI</name>
<organism evidence="2 3">
    <name type="scientific">Dictyocaulus viviparus</name>
    <name type="common">Bovine lungworm</name>
    <dbReference type="NCBI Taxonomy" id="29172"/>
    <lineage>
        <taxon>Eukaryota</taxon>
        <taxon>Metazoa</taxon>
        <taxon>Ecdysozoa</taxon>
        <taxon>Nematoda</taxon>
        <taxon>Chromadorea</taxon>
        <taxon>Rhabditida</taxon>
        <taxon>Rhabditina</taxon>
        <taxon>Rhabditomorpha</taxon>
        <taxon>Strongyloidea</taxon>
        <taxon>Metastrongylidae</taxon>
        <taxon>Dictyocaulus</taxon>
    </lineage>
</organism>
<feature type="compositionally biased region" description="Low complexity" evidence="1">
    <location>
        <begin position="110"/>
        <end position="119"/>
    </location>
</feature>
<reference evidence="3" key="2">
    <citation type="journal article" date="2016" name="Sci. Rep.">
        <title>Dictyocaulus viviparus genome, variome and transcriptome elucidate lungworm biology and support future intervention.</title>
        <authorList>
            <person name="McNulty S.N."/>
            <person name="Strube C."/>
            <person name="Rosa B.A."/>
            <person name="Martin J.C."/>
            <person name="Tyagi R."/>
            <person name="Choi Y.J."/>
            <person name="Wang Q."/>
            <person name="Hallsworth Pepin K."/>
            <person name="Zhang X."/>
            <person name="Ozersky P."/>
            <person name="Wilson R.K."/>
            <person name="Sternberg P.W."/>
            <person name="Gasser R.B."/>
            <person name="Mitreva M."/>
        </authorList>
    </citation>
    <scope>NUCLEOTIDE SEQUENCE [LARGE SCALE GENOMIC DNA]</scope>
    <source>
        <strain evidence="3">HannoverDv2000</strain>
    </source>
</reference>
<accession>A0A0D8XVP8</accession>
<evidence type="ECO:0000313" key="2">
    <source>
        <dbReference type="EMBL" id="KJH47854.1"/>
    </source>
</evidence>
<dbReference type="AlphaFoldDB" id="A0A0D8XVP8"/>
<sequence>MTDSLAIQPPNEQFIGRHKRVMRHVMVDKVGSKQRKGTLVGSKAKKPSSLESSRRSLPHSKGQLCLNLPNVVQTGIPMMMKFNYQGDITKVNTQDSAEFNSLRQMKPIGSPRSYVSSKSKSIRRKKVE</sequence>
<reference evidence="2 3" key="1">
    <citation type="submission" date="2013-11" db="EMBL/GenBank/DDBJ databases">
        <title>Draft genome of the bovine lungworm Dictyocaulus viviparus.</title>
        <authorList>
            <person name="Mitreva M."/>
        </authorList>
    </citation>
    <scope>NUCLEOTIDE SEQUENCE [LARGE SCALE GENOMIC DNA]</scope>
    <source>
        <strain evidence="2 3">HannoverDv2000</strain>
    </source>
</reference>
<protein>
    <submittedName>
        <fullName evidence="2">Uncharacterized protein</fullName>
    </submittedName>
</protein>
<keyword evidence="3" id="KW-1185">Reference proteome</keyword>